<keyword evidence="2" id="KW-0812">Transmembrane</keyword>
<dbReference type="AlphaFoldDB" id="A0A7D9KZG7"/>
<sequence>MAAVNISKHEYPVVDPAENARFPAFVSVYIPVFLLSEIGNAFVIHSLAYLKRRQRTAVDSYILNLAIADFLTTTMSLLNAMEYINNEWKLGEEMCKVHGQMLEACYTVSTLTLLAVSYNRRKAVNDRFKILNARKSLKRNIVFSWLAGFVLTCPLAYAYTVAKRNGKFHCSNTNFDQMSRSIYYILQAVILFFIPVTIMIVSQLKITRGLRQHSQIYRASMSFKNDHWKRVMTHERRVSRVLTWIWVVFVCCFTPNIVLRTIDHFIFIRGNEIWNQIWHVSQLLALLNSAINPFLYYRTTNRDGANSSRIVNWFCCIGEGKKSRDFVQASVTRYKFKWETGNA</sequence>
<dbReference type="PRINTS" id="PR00237">
    <property type="entry name" value="GPCRRHODOPSN"/>
</dbReference>
<keyword evidence="5" id="KW-0472">Membrane</keyword>
<keyword evidence="7" id="KW-0807">Transducer</keyword>
<evidence type="ECO:0000256" key="7">
    <source>
        <dbReference type="ARBA" id="ARBA00023224"/>
    </source>
</evidence>
<keyword evidence="3" id="KW-1133">Transmembrane helix</keyword>
<name>A0A7D9KZG7_PARCT</name>
<evidence type="ECO:0000256" key="1">
    <source>
        <dbReference type="ARBA" id="ARBA00004141"/>
    </source>
</evidence>
<evidence type="ECO:0000256" key="5">
    <source>
        <dbReference type="ARBA" id="ARBA00023136"/>
    </source>
</evidence>
<dbReference type="PROSITE" id="PS50262">
    <property type="entry name" value="G_PROTEIN_RECEP_F1_2"/>
    <property type="match status" value="1"/>
</dbReference>
<organism evidence="8 9">
    <name type="scientific">Paramuricea clavata</name>
    <name type="common">Red gorgonian</name>
    <name type="synonym">Violescent sea-whip</name>
    <dbReference type="NCBI Taxonomy" id="317549"/>
    <lineage>
        <taxon>Eukaryota</taxon>
        <taxon>Metazoa</taxon>
        <taxon>Cnidaria</taxon>
        <taxon>Anthozoa</taxon>
        <taxon>Octocorallia</taxon>
        <taxon>Malacalcyonacea</taxon>
        <taxon>Plexauridae</taxon>
        <taxon>Paramuricea</taxon>
    </lineage>
</organism>
<dbReference type="CDD" id="cd00637">
    <property type="entry name" value="7tm_classA_rhodopsin-like"/>
    <property type="match status" value="1"/>
</dbReference>
<dbReference type="GO" id="GO:0004930">
    <property type="term" value="F:G protein-coupled receptor activity"/>
    <property type="evidence" value="ECO:0007669"/>
    <property type="project" value="UniProtKB-KW"/>
</dbReference>
<comment type="subcellular location">
    <subcellularLocation>
        <location evidence="1">Membrane</location>
        <topology evidence="1">Multi-pass membrane protein</topology>
    </subcellularLocation>
</comment>
<dbReference type="PANTHER" id="PTHR45695:SF9">
    <property type="entry name" value="LEUCOKININ RECEPTOR"/>
    <property type="match status" value="1"/>
</dbReference>
<comment type="caution">
    <text evidence="8">The sequence shown here is derived from an EMBL/GenBank/DDBJ whole genome shotgun (WGS) entry which is preliminary data.</text>
</comment>
<proteinExistence type="predicted"/>
<reference evidence="8" key="1">
    <citation type="submission" date="2020-04" db="EMBL/GenBank/DDBJ databases">
        <authorList>
            <person name="Alioto T."/>
            <person name="Alioto T."/>
            <person name="Gomez Garrido J."/>
        </authorList>
    </citation>
    <scope>NUCLEOTIDE SEQUENCE</scope>
    <source>
        <strain evidence="8">A484AB</strain>
    </source>
</reference>
<evidence type="ECO:0000313" key="9">
    <source>
        <dbReference type="Proteomes" id="UP001152795"/>
    </source>
</evidence>
<dbReference type="OrthoDB" id="5979869at2759"/>
<keyword evidence="6 8" id="KW-0675">Receptor</keyword>
<dbReference type="EMBL" id="CACRXK020012161">
    <property type="protein sequence ID" value="CAB4022792.1"/>
    <property type="molecule type" value="Genomic_DNA"/>
</dbReference>
<keyword evidence="9" id="KW-1185">Reference proteome</keyword>
<dbReference type="PANTHER" id="PTHR45695">
    <property type="entry name" value="LEUCOKININ RECEPTOR-RELATED"/>
    <property type="match status" value="1"/>
</dbReference>
<protein>
    <submittedName>
        <fullName evidence="8">D(2) dopamine receptor A-like</fullName>
    </submittedName>
</protein>
<dbReference type="InterPro" id="IPR017452">
    <property type="entry name" value="GPCR_Rhodpsn_7TM"/>
</dbReference>
<evidence type="ECO:0000256" key="2">
    <source>
        <dbReference type="ARBA" id="ARBA00022692"/>
    </source>
</evidence>
<dbReference type="Proteomes" id="UP001152795">
    <property type="component" value="Unassembled WGS sequence"/>
</dbReference>
<dbReference type="GO" id="GO:0005886">
    <property type="term" value="C:plasma membrane"/>
    <property type="evidence" value="ECO:0007669"/>
    <property type="project" value="TreeGrafter"/>
</dbReference>
<dbReference type="InterPro" id="IPR000276">
    <property type="entry name" value="GPCR_Rhodpsn"/>
</dbReference>
<dbReference type="Pfam" id="PF00001">
    <property type="entry name" value="7tm_1"/>
    <property type="match status" value="1"/>
</dbReference>
<accession>A0A7D9KZG7</accession>
<evidence type="ECO:0000256" key="3">
    <source>
        <dbReference type="ARBA" id="ARBA00022989"/>
    </source>
</evidence>
<evidence type="ECO:0000313" key="8">
    <source>
        <dbReference type="EMBL" id="CAB4022792.1"/>
    </source>
</evidence>
<gene>
    <name evidence="8" type="ORF">PACLA_8A007807</name>
</gene>
<evidence type="ECO:0000256" key="4">
    <source>
        <dbReference type="ARBA" id="ARBA00023040"/>
    </source>
</evidence>
<dbReference type="Gene3D" id="1.20.1070.10">
    <property type="entry name" value="Rhodopsin 7-helix transmembrane proteins"/>
    <property type="match status" value="1"/>
</dbReference>
<dbReference type="SUPFAM" id="SSF81321">
    <property type="entry name" value="Family A G protein-coupled receptor-like"/>
    <property type="match status" value="1"/>
</dbReference>
<keyword evidence="4" id="KW-0297">G-protein coupled receptor</keyword>
<evidence type="ECO:0000256" key="6">
    <source>
        <dbReference type="ARBA" id="ARBA00023170"/>
    </source>
</evidence>